<sequence length="370" mass="43790">MPFACNDGFPLNERFLCNDKKTCLKPMQLCNHVYDCFDGEDESEYWCGKRPPINSSICKEKTCACQEQDDSGPCIPQADCCHAKRESCRHSHRDDHMCIHPRKYNQFLFGEKYIPFSPTEPINSTDVPPWYCDRGLKVYRYRKPTCLCPPSFYGHRCEKHSHRLTAVFTLNIELIKADLIRIHVRLNNHHETIDHILLTQHPSYTGKHRLYLNYPRSQYSDLRRASNLRNETTSSSFVRIVQLISYDLVKMQLHIQRQHLLSTSSGSIFYNDLQLRPIGLLKEYELSSSNIYLSYFGQNYSNISLHERNKTKCAHAKEFNLIPKSYSHEDLLLTMKRYHRPCQELHERKTVCFYDPHMYFCFFYSIDSYY</sequence>
<accession>A0A815EQU8</accession>
<dbReference type="PROSITE" id="PS00022">
    <property type="entry name" value="EGF_1"/>
    <property type="match status" value="1"/>
</dbReference>
<dbReference type="SMART" id="SM00192">
    <property type="entry name" value="LDLa"/>
    <property type="match status" value="1"/>
</dbReference>
<dbReference type="AlphaFoldDB" id="A0A815EQU8"/>
<proteinExistence type="predicted"/>
<organism evidence="4 6">
    <name type="scientific">Didymodactylos carnosus</name>
    <dbReference type="NCBI Taxonomy" id="1234261"/>
    <lineage>
        <taxon>Eukaryota</taxon>
        <taxon>Metazoa</taxon>
        <taxon>Spiralia</taxon>
        <taxon>Gnathifera</taxon>
        <taxon>Rotifera</taxon>
        <taxon>Eurotatoria</taxon>
        <taxon>Bdelloidea</taxon>
        <taxon>Philodinida</taxon>
        <taxon>Philodinidae</taxon>
        <taxon>Didymodactylos</taxon>
    </lineage>
</organism>
<comment type="caution">
    <text evidence="2">Lacks conserved residue(s) required for the propagation of feature annotation.</text>
</comment>
<dbReference type="Proteomes" id="UP000663829">
    <property type="component" value="Unassembled WGS sequence"/>
</dbReference>
<dbReference type="Gene3D" id="4.10.400.10">
    <property type="entry name" value="Low-density Lipoprotein Receptor"/>
    <property type="match status" value="1"/>
</dbReference>
<protein>
    <recommendedName>
        <fullName evidence="3">EGF-like domain-containing protein</fullName>
    </recommendedName>
</protein>
<dbReference type="InterPro" id="IPR000742">
    <property type="entry name" value="EGF"/>
</dbReference>
<keyword evidence="6" id="KW-1185">Reference proteome</keyword>
<evidence type="ECO:0000256" key="1">
    <source>
        <dbReference type="ARBA" id="ARBA00023157"/>
    </source>
</evidence>
<dbReference type="InterPro" id="IPR036055">
    <property type="entry name" value="LDL_receptor-like_sf"/>
</dbReference>
<dbReference type="SUPFAM" id="SSF57424">
    <property type="entry name" value="LDL receptor-like module"/>
    <property type="match status" value="1"/>
</dbReference>
<evidence type="ECO:0000259" key="3">
    <source>
        <dbReference type="PROSITE" id="PS00022"/>
    </source>
</evidence>
<dbReference type="EMBL" id="CAJNOQ010013115">
    <property type="protein sequence ID" value="CAF1314826.1"/>
    <property type="molecule type" value="Genomic_DNA"/>
</dbReference>
<dbReference type="Proteomes" id="UP000681722">
    <property type="component" value="Unassembled WGS sequence"/>
</dbReference>
<dbReference type="PROSITE" id="PS50068">
    <property type="entry name" value="LDLRA_2"/>
    <property type="match status" value="1"/>
</dbReference>
<dbReference type="CDD" id="cd00112">
    <property type="entry name" value="LDLa"/>
    <property type="match status" value="1"/>
</dbReference>
<gene>
    <name evidence="4" type="ORF">GPM918_LOCUS29176</name>
    <name evidence="5" type="ORF">SRO942_LOCUS29732</name>
</gene>
<feature type="domain" description="EGF-like" evidence="3">
    <location>
        <begin position="146"/>
        <end position="157"/>
    </location>
</feature>
<dbReference type="EMBL" id="CAJOBC010044452">
    <property type="protein sequence ID" value="CAF4155472.1"/>
    <property type="molecule type" value="Genomic_DNA"/>
</dbReference>
<dbReference type="OrthoDB" id="2019384at2759"/>
<evidence type="ECO:0000313" key="5">
    <source>
        <dbReference type="EMBL" id="CAF4155472.1"/>
    </source>
</evidence>
<evidence type="ECO:0000313" key="6">
    <source>
        <dbReference type="Proteomes" id="UP000663829"/>
    </source>
</evidence>
<reference evidence="4" key="1">
    <citation type="submission" date="2021-02" db="EMBL/GenBank/DDBJ databases">
        <authorList>
            <person name="Nowell W R."/>
        </authorList>
    </citation>
    <scope>NUCLEOTIDE SEQUENCE</scope>
</reference>
<evidence type="ECO:0000313" key="4">
    <source>
        <dbReference type="EMBL" id="CAF1314826.1"/>
    </source>
</evidence>
<dbReference type="InterPro" id="IPR002172">
    <property type="entry name" value="LDrepeatLR_classA_rpt"/>
</dbReference>
<keyword evidence="1" id="KW-1015">Disulfide bond</keyword>
<name>A0A815EQU8_9BILA</name>
<dbReference type="InterPro" id="IPR023415">
    <property type="entry name" value="LDLR_class-A_CS"/>
</dbReference>
<dbReference type="PROSITE" id="PS01209">
    <property type="entry name" value="LDLRA_1"/>
    <property type="match status" value="1"/>
</dbReference>
<comment type="caution">
    <text evidence="4">The sequence shown here is derived from an EMBL/GenBank/DDBJ whole genome shotgun (WGS) entry which is preliminary data.</text>
</comment>
<evidence type="ECO:0000256" key="2">
    <source>
        <dbReference type="PROSITE-ProRule" id="PRU00124"/>
    </source>
</evidence>